<keyword evidence="2" id="KW-1185">Reference proteome</keyword>
<dbReference type="InterPro" id="IPR017850">
    <property type="entry name" value="Alkaline_phosphatase_core_sf"/>
</dbReference>
<dbReference type="RefSeq" id="WP_161900869.1">
    <property type="nucleotide sequence ID" value="NZ_MAEL01000003.1"/>
</dbReference>
<proteinExistence type="predicted"/>
<evidence type="ECO:0000313" key="2">
    <source>
        <dbReference type="Proteomes" id="UP000782705"/>
    </source>
</evidence>
<dbReference type="EMBL" id="MAEL01000003">
    <property type="protein sequence ID" value="KAF1306093.1"/>
    <property type="molecule type" value="Genomic_DNA"/>
</dbReference>
<dbReference type="Gene3D" id="3.40.720.10">
    <property type="entry name" value="Alkaline Phosphatase, subunit A"/>
    <property type="match status" value="1"/>
</dbReference>
<gene>
    <name evidence="1" type="ORF">BAU17_03105</name>
</gene>
<sequence length="280" mass="31385">MSNNELTEKLILVVLDGCRYDTAMEQMGVMNHFVEYHQAECIKVIAEMPSNSRPLYAVLATGVPSYRNGILTNGHVQRIQEESLFDLVKQAGGITGAAAYYWQSELFNEAPYDIRRHRIQNDEHQAIQHGIFYSDDTYPDSHVFADANHIIQTYQPNFMLIHSMNIDDVGHKFTANSREYVATVNQADTILGMVLPQWLEAGYQVLVTADHGMDENGLHGGSLAAHREVPLFIFSDKFPKNSGLKQMDQIELAPLICSLLDIEAGTNMQIGTAKRKGRNG</sequence>
<comment type="caution">
    <text evidence="1">The sequence shown here is derived from an EMBL/GenBank/DDBJ whole genome shotgun (WGS) entry which is preliminary data.</text>
</comment>
<name>A0ABQ6Z2R6_9ENTE</name>
<organism evidence="1 2">
    <name type="scientific">Candidatus Enterococcus willemsii</name>
    <dbReference type="NCBI Taxonomy" id="1857215"/>
    <lineage>
        <taxon>Bacteria</taxon>
        <taxon>Bacillati</taxon>
        <taxon>Bacillota</taxon>
        <taxon>Bacilli</taxon>
        <taxon>Lactobacillales</taxon>
        <taxon>Enterococcaceae</taxon>
        <taxon>Enterococcus</taxon>
    </lineage>
</organism>
<dbReference type="SUPFAM" id="SSF53649">
    <property type="entry name" value="Alkaline phosphatase-like"/>
    <property type="match status" value="1"/>
</dbReference>
<dbReference type="Proteomes" id="UP000782705">
    <property type="component" value="Unassembled WGS sequence"/>
</dbReference>
<protein>
    <submittedName>
        <fullName evidence="1">Nucleotide pyrophosphatase</fullName>
    </submittedName>
</protein>
<accession>A0ABQ6Z2R6</accession>
<dbReference type="PANTHER" id="PTHR10151:SF120">
    <property type="entry name" value="BIS(5'-ADENOSYL)-TRIPHOSPHATASE"/>
    <property type="match status" value="1"/>
</dbReference>
<evidence type="ECO:0000313" key="1">
    <source>
        <dbReference type="EMBL" id="KAF1306093.1"/>
    </source>
</evidence>
<dbReference type="InterPro" id="IPR002591">
    <property type="entry name" value="Phosphodiest/P_Trfase"/>
</dbReference>
<reference evidence="1 2" key="1">
    <citation type="submission" date="2016-06" db="EMBL/GenBank/DDBJ databases">
        <title>Four novel species of enterococci isolated from chicken manure.</title>
        <authorList>
            <person name="Van Tyne D."/>
        </authorList>
    </citation>
    <scope>NUCLEOTIDE SEQUENCE [LARGE SCALE GENOMIC DNA]</scope>
    <source>
        <strain evidence="1 2">CU12B</strain>
    </source>
</reference>
<dbReference type="Pfam" id="PF01663">
    <property type="entry name" value="Phosphodiest"/>
    <property type="match status" value="1"/>
</dbReference>
<dbReference type="PANTHER" id="PTHR10151">
    <property type="entry name" value="ECTONUCLEOTIDE PYROPHOSPHATASE/PHOSPHODIESTERASE"/>
    <property type="match status" value="1"/>
</dbReference>